<reference evidence="1 2" key="1">
    <citation type="submission" date="2019-02" db="EMBL/GenBank/DDBJ databases">
        <title>Genomic Encyclopedia of Type Strains, Phase IV (KMG-IV): sequencing the most valuable type-strain genomes for metagenomic binning, comparative biology and taxonomic classification.</title>
        <authorList>
            <person name="Goeker M."/>
        </authorList>
    </citation>
    <scope>NUCLEOTIDE SEQUENCE [LARGE SCALE GENOMIC DNA]</scope>
    <source>
        <strain evidence="1 2">DSM 105135</strain>
    </source>
</reference>
<dbReference type="Proteomes" id="UP000292423">
    <property type="component" value="Unassembled WGS sequence"/>
</dbReference>
<name>A0A4Q7ZD11_9GAMM</name>
<dbReference type="RefSeq" id="WP_130411432.1">
    <property type="nucleotide sequence ID" value="NZ_SHKX01000010.1"/>
</dbReference>
<proteinExistence type="predicted"/>
<evidence type="ECO:0000313" key="2">
    <source>
        <dbReference type="Proteomes" id="UP000292423"/>
    </source>
</evidence>
<keyword evidence="2" id="KW-1185">Reference proteome</keyword>
<sequence>MSNNWKPADYVFETRPRAAVIKGRKARNRRPLLLAPVHQPAEGEPEAVTVVAGKVGFVVDLADGDVLLALPKNPNAAPADLTALQRTPHQVLRIKWTQFESQFDVA</sequence>
<evidence type="ECO:0000313" key="1">
    <source>
        <dbReference type="EMBL" id="RZU48104.1"/>
    </source>
</evidence>
<gene>
    <name evidence="1" type="ORF">EV700_1076</name>
</gene>
<accession>A0A4Q7ZD11</accession>
<dbReference type="AlphaFoldDB" id="A0A4Q7ZD11"/>
<protein>
    <submittedName>
        <fullName evidence="1">Uncharacterized protein</fullName>
    </submittedName>
</protein>
<dbReference type="EMBL" id="SHKX01000010">
    <property type="protein sequence ID" value="RZU48104.1"/>
    <property type="molecule type" value="Genomic_DNA"/>
</dbReference>
<organism evidence="1 2">
    <name type="scientific">Fluviicoccus keumensis</name>
    <dbReference type="NCBI Taxonomy" id="1435465"/>
    <lineage>
        <taxon>Bacteria</taxon>
        <taxon>Pseudomonadati</taxon>
        <taxon>Pseudomonadota</taxon>
        <taxon>Gammaproteobacteria</taxon>
        <taxon>Moraxellales</taxon>
        <taxon>Moraxellaceae</taxon>
        <taxon>Fluviicoccus</taxon>
    </lineage>
</organism>
<comment type="caution">
    <text evidence="1">The sequence shown here is derived from an EMBL/GenBank/DDBJ whole genome shotgun (WGS) entry which is preliminary data.</text>
</comment>